<dbReference type="InterPro" id="IPR050278">
    <property type="entry name" value="Serine_Prot_S9B/DPPIV"/>
</dbReference>
<evidence type="ECO:0000259" key="2">
    <source>
        <dbReference type="Pfam" id="PF00326"/>
    </source>
</evidence>
<dbReference type="GO" id="GO:0008239">
    <property type="term" value="F:dipeptidyl-peptidase activity"/>
    <property type="evidence" value="ECO:0007669"/>
    <property type="project" value="TreeGrafter"/>
</dbReference>
<gene>
    <name evidence="4" type="ORF">BCL90_4141</name>
</gene>
<evidence type="ECO:0000256" key="1">
    <source>
        <dbReference type="SAM" id="SignalP"/>
    </source>
</evidence>
<dbReference type="GO" id="GO:0004177">
    <property type="term" value="F:aminopeptidase activity"/>
    <property type="evidence" value="ECO:0007669"/>
    <property type="project" value="UniProtKB-KW"/>
</dbReference>
<feature type="signal peptide" evidence="1">
    <location>
        <begin position="1"/>
        <end position="30"/>
    </location>
</feature>
<dbReference type="SUPFAM" id="SSF53474">
    <property type="entry name" value="alpha/beta-Hydrolases"/>
    <property type="match status" value="1"/>
</dbReference>
<dbReference type="EMBL" id="RCCK01000014">
    <property type="protein sequence ID" value="RLJ72520.1"/>
    <property type="molecule type" value="Genomic_DNA"/>
</dbReference>
<dbReference type="InterPro" id="IPR029058">
    <property type="entry name" value="AB_hydrolase_fold"/>
</dbReference>
<dbReference type="RefSeq" id="WP_244095156.1">
    <property type="nucleotide sequence ID" value="NZ_RCCK01000014.1"/>
</dbReference>
<keyword evidence="1" id="KW-0732">Signal</keyword>
<dbReference type="PANTHER" id="PTHR11731">
    <property type="entry name" value="PROTEASE FAMILY S9B,C DIPEPTIDYL-PEPTIDASE IV-RELATED"/>
    <property type="match status" value="1"/>
</dbReference>
<comment type="caution">
    <text evidence="4">The sequence shown here is derived from an EMBL/GenBank/DDBJ whole genome shotgun (WGS) entry which is preliminary data.</text>
</comment>
<protein>
    <submittedName>
        <fullName evidence="4">Dipeptidyl aminopeptidase/acylaminoacyl peptidase</fullName>
    </submittedName>
</protein>
<keyword evidence="4" id="KW-0031">Aminopeptidase</keyword>
<dbReference type="Pfam" id="PF00326">
    <property type="entry name" value="Peptidase_S9"/>
    <property type="match status" value="1"/>
</dbReference>
<dbReference type="GO" id="GO:0006508">
    <property type="term" value="P:proteolysis"/>
    <property type="evidence" value="ECO:0007669"/>
    <property type="project" value="InterPro"/>
</dbReference>
<evidence type="ECO:0000313" key="4">
    <source>
        <dbReference type="EMBL" id="RLJ72520.1"/>
    </source>
</evidence>
<sequence length="750" mass="86139">MRITKLNMFRFKKYIFIALCSVSICLPAFAQQKLADTAGHFSPANLLKQVGTMQVIPFFIKGTGKFWMIDNPPEGGSQSLSNYYLVDPARKMKQPLFDKANIEKSLYSILKQPVEASKIQYQTNFSADGRTVEVGYHDQTYDYNYLTKKLNKRATTKLETPVYHIGDLSPDKQWLLYARHHNLYLKRIADSTEKVLTTDGAENFSFSINGTDNFAETNTPTDAYWLPDSKHFYVLRKDNRKVGTMTVTNSLMSPRPYVNTYVYELPGDKEVVQYDFFIGDVAEQRLQKIDIGLWPDQEVSVVRASGLKDEIFLLRRKRTRDELDLCAVNLHTGKVRSIIHEVSKPFINEDLFNVSILQSGKNIIWWSDRSGWGHYYLYNGAGELQHAITSGNWTAGKIVATDTLKQELYFYGYGKEKDRNPYYSFLYKADFGGKKQVLLSPENATHQVFMSPDFQYFVDNYSRIDLKPKAVVRDNEGKKMLEVLNPDLTKLYAYGWKPAEPFTVKAKDGVTDLYGLMWKPFNFDPNKKYPVISQVYPGPFTETVWTQFTLIDRYNNTELAQDGFVVVVMGHRGGSPYRNAAYYKYGYGNIRDYALEDDKYGLEQLGKRYAFMDMDKIGIYGHSGGGMMAVAALATYPDFYKAAVSSSGNHDNTLYNRTWGESYQGFDKPYDLNQSLAKNIKGPLMLVAAESDENVNPAATMRMVNALILADKNFELLMLPGQHHTYEEPYKAYYEKRTRQFFSKCFFHVY</sequence>
<dbReference type="Gene3D" id="2.140.10.30">
    <property type="entry name" value="Dipeptidylpeptidase IV, N-terminal domain"/>
    <property type="match status" value="1"/>
</dbReference>
<keyword evidence="4" id="KW-0645">Protease</keyword>
<accession>A0A497XSV3</accession>
<organism evidence="4 5">
    <name type="scientific">Pedobacter alluvionis</name>
    <dbReference type="NCBI Taxonomy" id="475253"/>
    <lineage>
        <taxon>Bacteria</taxon>
        <taxon>Pseudomonadati</taxon>
        <taxon>Bacteroidota</taxon>
        <taxon>Sphingobacteriia</taxon>
        <taxon>Sphingobacteriales</taxon>
        <taxon>Sphingobacteriaceae</taxon>
        <taxon>Pedobacter</taxon>
    </lineage>
</organism>
<feature type="chain" id="PRO_5019715013" evidence="1">
    <location>
        <begin position="31"/>
        <end position="750"/>
    </location>
</feature>
<dbReference type="Pfam" id="PF00930">
    <property type="entry name" value="DPPIV_N"/>
    <property type="match status" value="1"/>
</dbReference>
<name>A0A497XSV3_9SPHI</name>
<dbReference type="InterPro" id="IPR001375">
    <property type="entry name" value="Peptidase_S9_cat"/>
</dbReference>
<dbReference type="Gene3D" id="3.40.50.1820">
    <property type="entry name" value="alpha/beta hydrolase"/>
    <property type="match status" value="1"/>
</dbReference>
<dbReference type="SUPFAM" id="SSF82171">
    <property type="entry name" value="DPP6 N-terminal domain-like"/>
    <property type="match status" value="1"/>
</dbReference>
<dbReference type="PANTHER" id="PTHR11731:SF193">
    <property type="entry name" value="DIPEPTIDYL PEPTIDASE 9"/>
    <property type="match status" value="1"/>
</dbReference>
<feature type="domain" description="Peptidase S9 prolyl oligopeptidase catalytic" evidence="2">
    <location>
        <begin position="559"/>
        <end position="746"/>
    </location>
</feature>
<evidence type="ECO:0000259" key="3">
    <source>
        <dbReference type="Pfam" id="PF00930"/>
    </source>
</evidence>
<feature type="domain" description="Dipeptidylpeptidase IV N-terminal" evidence="3">
    <location>
        <begin position="140"/>
        <end position="466"/>
    </location>
</feature>
<dbReference type="GO" id="GO:0008236">
    <property type="term" value="F:serine-type peptidase activity"/>
    <property type="evidence" value="ECO:0007669"/>
    <property type="project" value="InterPro"/>
</dbReference>
<dbReference type="AlphaFoldDB" id="A0A497XSV3"/>
<dbReference type="InterPro" id="IPR002469">
    <property type="entry name" value="Peptidase_S9B_N"/>
</dbReference>
<reference evidence="4 5" key="1">
    <citation type="submission" date="2018-10" db="EMBL/GenBank/DDBJ databases">
        <title>Genomic Encyclopedia of Archaeal and Bacterial Type Strains, Phase II (KMG-II): from individual species to whole genera.</title>
        <authorList>
            <person name="Goeker M."/>
        </authorList>
    </citation>
    <scope>NUCLEOTIDE SEQUENCE [LARGE SCALE GENOMIC DNA]</scope>
    <source>
        <strain evidence="4 5">DSM 19624</strain>
    </source>
</reference>
<evidence type="ECO:0000313" key="5">
    <source>
        <dbReference type="Proteomes" id="UP000273898"/>
    </source>
</evidence>
<dbReference type="Proteomes" id="UP000273898">
    <property type="component" value="Unassembled WGS sequence"/>
</dbReference>
<keyword evidence="4" id="KW-0378">Hydrolase</keyword>
<proteinExistence type="predicted"/>